<keyword evidence="2" id="KW-1185">Reference proteome</keyword>
<organism evidence="1 2">
    <name type="scientific">Hymenobacter properus</name>
    <dbReference type="NCBI Taxonomy" id="2791026"/>
    <lineage>
        <taxon>Bacteria</taxon>
        <taxon>Pseudomonadati</taxon>
        <taxon>Bacteroidota</taxon>
        <taxon>Cytophagia</taxon>
        <taxon>Cytophagales</taxon>
        <taxon>Hymenobacteraceae</taxon>
        <taxon>Hymenobacter</taxon>
    </lineage>
</organism>
<dbReference type="AlphaFoldDB" id="A0A931FN50"/>
<protein>
    <submittedName>
        <fullName evidence="1">Uncharacterized protein</fullName>
    </submittedName>
</protein>
<sequence>MIADYPEYLWTKQLMFSTQQYMLINDFYVSQLLPKFHHYHLDDSPELTSCSMTFDRIEFIPLPYGSEDLKPDMLANFYGKFSPLTVRYVTDKTGGGKMPSFDYEFVPFE</sequence>
<accession>A0A931FN50</accession>
<evidence type="ECO:0000313" key="1">
    <source>
        <dbReference type="EMBL" id="MBF9143746.1"/>
    </source>
</evidence>
<evidence type="ECO:0000313" key="2">
    <source>
        <dbReference type="Proteomes" id="UP000645610"/>
    </source>
</evidence>
<reference evidence="1 2" key="1">
    <citation type="submission" date="2020-11" db="EMBL/GenBank/DDBJ databases">
        <authorList>
            <person name="Kim M.K."/>
        </authorList>
    </citation>
    <scope>NUCLEOTIDE SEQUENCE [LARGE SCALE GENOMIC DNA]</scope>
    <source>
        <strain evidence="1 2">BT439</strain>
    </source>
</reference>
<gene>
    <name evidence="1" type="ORF">I2I01_19025</name>
</gene>
<dbReference type="EMBL" id="JADQDP010000004">
    <property type="protein sequence ID" value="MBF9143746.1"/>
    <property type="molecule type" value="Genomic_DNA"/>
</dbReference>
<proteinExistence type="predicted"/>
<name>A0A931FN50_9BACT</name>
<comment type="caution">
    <text evidence="1">The sequence shown here is derived from an EMBL/GenBank/DDBJ whole genome shotgun (WGS) entry which is preliminary data.</text>
</comment>
<dbReference type="Proteomes" id="UP000645610">
    <property type="component" value="Unassembled WGS sequence"/>
</dbReference>